<proteinExistence type="predicted"/>
<keyword evidence="1" id="KW-0812">Transmembrane</keyword>
<protein>
    <submittedName>
        <fullName evidence="3">DUF2167 domain-containing protein</fullName>
    </submittedName>
</protein>
<dbReference type="RefSeq" id="WP_210355003.1">
    <property type="nucleotide sequence ID" value="NZ_JAEQMU010000003.1"/>
</dbReference>
<keyword evidence="4" id="KW-1185">Reference proteome</keyword>
<feature type="chain" id="PRO_5047305919" evidence="2">
    <location>
        <begin position="20"/>
        <end position="308"/>
    </location>
</feature>
<comment type="caution">
    <text evidence="3">The sequence shown here is derived from an EMBL/GenBank/DDBJ whole genome shotgun (WGS) entry which is preliminary data.</text>
</comment>
<accession>A0ABW5L0L2</accession>
<evidence type="ECO:0000256" key="1">
    <source>
        <dbReference type="SAM" id="Phobius"/>
    </source>
</evidence>
<feature type="signal peptide" evidence="2">
    <location>
        <begin position="1"/>
        <end position="19"/>
    </location>
</feature>
<evidence type="ECO:0000256" key="2">
    <source>
        <dbReference type="SAM" id="SignalP"/>
    </source>
</evidence>
<dbReference type="Proteomes" id="UP001597440">
    <property type="component" value="Unassembled WGS sequence"/>
</dbReference>
<keyword evidence="1" id="KW-1133">Transmembrane helix</keyword>
<dbReference type="InterPro" id="IPR018682">
    <property type="entry name" value="DUF2167_membr"/>
</dbReference>
<organism evidence="3 4">
    <name type="scientific">Sphingobacterium tabacisoli</name>
    <dbReference type="NCBI Taxonomy" id="2044855"/>
    <lineage>
        <taxon>Bacteria</taxon>
        <taxon>Pseudomonadati</taxon>
        <taxon>Bacteroidota</taxon>
        <taxon>Sphingobacteriia</taxon>
        <taxon>Sphingobacteriales</taxon>
        <taxon>Sphingobacteriaceae</taxon>
        <taxon>Sphingobacterium</taxon>
    </lineage>
</organism>
<gene>
    <name evidence="3" type="ORF">ACFSQW_08510</name>
</gene>
<keyword evidence="1" id="KW-0472">Membrane</keyword>
<feature type="transmembrane region" description="Helical" evidence="1">
    <location>
        <begin position="255"/>
        <end position="278"/>
    </location>
</feature>
<evidence type="ECO:0000313" key="3">
    <source>
        <dbReference type="EMBL" id="MFD2554431.1"/>
    </source>
</evidence>
<dbReference type="Pfam" id="PF09935">
    <property type="entry name" value="DUF2167"/>
    <property type="match status" value="1"/>
</dbReference>
<dbReference type="EMBL" id="JBHULD010000009">
    <property type="protein sequence ID" value="MFD2554431.1"/>
    <property type="molecule type" value="Genomic_DNA"/>
</dbReference>
<sequence>MNKYLLTIFTLLLAVCVSAESPDSTEIAIKEIEQSLKYQTGTIKLKEGHGTLIVPKGFHFLDKEQSSYVLSDLWGNPEDNSIIGMLFPTNIGVLDDHSWGFTISYDPMGYVNDNDANTINYDDLLASNKKDILAENQERLGAGYGSIELVGWASTPYYDNNQKVLHWAKEIKFDGDSANTLNYNLRILGREGIYLINAVASMDELPEVNKNVDQLLASVKFDEGYRYEDYTDGDQIASWTVGGLVAGKILAKTGFFAAILKFWKVIAIGVVGGFSFLWKKISGRKEDVILENETEKLTDDNEEESTKL</sequence>
<keyword evidence="2" id="KW-0732">Signal</keyword>
<evidence type="ECO:0000313" key="4">
    <source>
        <dbReference type="Proteomes" id="UP001597440"/>
    </source>
</evidence>
<name>A0ABW5L0L2_9SPHI</name>
<reference evidence="4" key="1">
    <citation type="journal article" date="2019" name="Int. J. Syst. Evol. Microbiol.">
        <title>The Global Catalogue of Microorganisms (GCM) 10K type strain sequencing project: providing services to taxonomists for standard genome sequencing and annotation.</title>
        <authorList>
            <consortium name="The Broad Institute Genomics Platform"/>
            <consortium name="The Broad Institute Genome Sequencing Center for Infectious Disease"/>
            <person name="Wu L."/>
            <person name="Ma J."/>
        </authorList>
    </citation>
    <scope>NUCLEOTIDE SEQUENCE [LARGE SCALE GENOMIC DNA]</scope>
    <source>
        <strain evidence="4">KCTC 52298</strain>
    </source>
</reference>